<proteinExistence type="predicted"/>
<sequence length="67" mass="7578">MLLFLFLALTHSPSRPRRRSPAPIRTAKAQPSTPPVFPASPTCRFWATDEDERCSSPWTKPPPMPFV</sequence>
<keyword evidence="2" id="KW-0732">Signal</keyword>
<protein>
    <recommendedName>
        <fullName evidence="5">Secreted protein</fullName>
    </recommendedName>
</protein>
<evidence type="ECO:0000313" key="3">
    <source>
        <dbReference type="EMBL" id="ORZ41725.1"/>
    </source>
</evidence>
<evidence type="ECO:0000256" key="2">
    <source>
        <dbReference type="SAM" id="SignalP"/>
    </source>
</evidence>
<comment type="caution">
    <text evidence="3">The sequence shown here is derived from an EMBL/GenBank/DDBJ whole genome shotgun (WGS) entry which is preliminary data.</text>
</comment>
<name>A0A1Y2I4D4_9FUNG</name>
<accession>A0A1Y2I4D4</accession>
<dbReference type="Proteomes" id="UP000193411">
    <property type="component" value="Unassembled WGS sequence"/>
</dbReference>
<organism evidence="3 4">
    <name type="scientific">Catenaria anguillulae PL171</name>
    <dbReference type="NCBI Taxonomy" id="765915"/>
    <lineage>
        <taxon>Eukaryota</taxon>
        <taxon>Fungi</taxon>
        <taxon>Fungi incertae sedis</taxon>
        <taxon>Blastocladiomycota</taxon>
        <taxon>Blastocladiomycetes</taxon>
        <taxon>Blastocladiales</taxon>
        <taxon>Catenariaceae</taxon>
        <taxon>Catenaria</taxon>
    </lineage>
</organism>
<reference evidence="3 4" key="1">
    <citation type="submission" date="2016-07" db="EMBL/GenBank/DDBJ databases">
        <title>Pervasive Adenine N6-methylation of Active Genes in Fungi.</title>
        <authorList>
            <consortium name="DOE Joint Genome Institute"/>
            <person name="Mondo S.J."/>
            <person name="Dannebaum R.O."/>
            <person name="Kuo R.C."/>
            <person name="Labutti K."/>
            <person name="Haridas S."/>
            <person name="Kuo A."/>
            <person name="Salamov A."/>
            <person name="Ahrendt S.R."/>
            <person name="Lipzen A."/>
            <person name="Sullivan W."/>
            <person name="Andreopoulos W.B."/>
            <person name="Clum A."/>
            <person name="Lindquist E."/>
            <person name="Daum C."/>
            <person name="Ramamoorthy G.K."/>
            <person name="Gryganskyi A."/>
            <person name="Culley D."/>
            <person name="Magnuson J.K."/>
            <person name="James T.Y."/>
            <person name="O'Malley M.A."/>
            <person name="Stajich J.E."/>
            <person name="Spatafora J.W."/>
            <person name="Visel A."/>
            <person name="Grigoriev I.V."/>
        </authorList>
    </citation>
    <scope>NUCLEOTIDE SEQUENCE [LARGE SCALE GENOMIC DNA]</scope>
    <source>
        <strain evidence="3 4">PL171</strain>
    </source>
</reference>
<feature type="region of interest" description="Disordered" evidence="1">
    <location>
        <begin position="13"/>
        <end position="40"/>
    </location>
</feature>
<gene>
    <name evidence="3" type="ORF">BCR44DRAFT_1423406</name>
</gene>
<keyword evidence="4" id="KW-1185">Reference proteome</keyword>
<feature type="signal peptide" evidence="2">
    <location>
        <begin position="1"/>
        <end position="16"/>
    </location>
</feature>
<evidence type="ECO:0000313" key="4">
    <source>
        <dbReference type="Proteomes" id="UP000193411"/>
    </source>
</evidence>
<evidence type="ECO:0000256" key="1">
    <source>
        <dbReference type="SAM" id="MobiDB-lite"/>
    </source>
</evidence>
<dbReference type="EMBL" id="MCFL01000001">
    <property type="protein sequence ID" value="ORZ41725.1"/>
    <property type="molecule type" value="Genomic_DNA"/>
</dbReference>
<dbReference type="AlphaFoldDB" id="A0A1Y2I4D4"/>
<evidence type="ECO:0008006" key="5">
    <source>
        <dbReference type="Google" id="ProtNLM"/>
    </source>
</evidence>
<feature type="chain" id="PRO_5012033723" description="Secreted protein" evidence="2">
    <location>
        <begin position="17"/>
        <end position="67"/>
    </location>
</feature>